<dbReference type="AlphaFoldDB" id="A0AAJ5HZH7"/>
<sequence length="628" mass="69300">MVERPGQPNIGLLKSSSVDCLERDIKNSGYRKEDLAAPSIPDLTASNEIDLDKLGANDLRTTIQYDGMKKDDRLRVRWLGRGTTGKAFDYVGNFYIEDKDLPDGLEVSIQNQYLVDAAGGEVFYSYTFQPGSSEEAESLRRFCYIGLRPRLGETLSVLQLVQSHGLIIQPDKLPGAGLTAMVPRYQAMREGDKVTLRVVGYESDGTEDQTWTRQVTVGKTHFDKQAISEVIGRGFFDWIDPGYVLASYTIDFVDGGQLESPVQRLTVDSDATLPGYLDKPSIDGYTEGDPLDPSKHPDGLVVKVPEYPGIADSDYIVMLWSIPGGGRQWLPSLRVDPSTRASDSIVFQVDQEILVESQSSKVSVSFLYGRQGAALHSQVLEVNVQRARLPDAPTVAKATSDGAANRGLILAGESTAGVYVDVPAAEVQEGEVPHVHWWGRTPFGQYIAQEPASPANPLRFWIPPEYVPANMGKGEKDFTERFDVFYRLTRGDDYVQSQPYKLRIKPLATSTYPSVRCEGFDDGGVSLAAVPEKGLGLMLDTWTFVAAGQLLTIEMSGVDKASQPVRVIVRDAKAVTVDEANNGIKELLAKDHLRKLKIDDRFTLSARVSFNGGEHFFQFIPYSLPLRN</sequence>
<dbReference type="EMBL" id="CP101700">
    <property type="protein sequence ID" value="UUC20287.1"/>
    <property type="molecule type" value="Genomic_DNA"/>
</dbReference>
<evidence type="ECO:0000313" key="2">
    <source>
        <dbReference type="Proteomes" id="UP001058744"/>
    </source>
</evidence>
<evidence type="ECO:0000313" key="1">
    <source>
        <dbReference type="EMBL" id="UUC20287.1"/>
    </source>
</evidence>
<accession>A0AAJ5HZH7</accession>
<protein>
    <submittedName>
        <fullName evidence="1">Uncharacterized protein</fullName>
    </submittedName>
</protein>
<dbReference type="RefSeq" id="WP_152976830.1">
    <property type="nucleotide sequence ID" value="NZ_BQHQ01000046.1"/>
</dbReference>
<reference evidence="1" key="1">
    <citation type="submission" date="2022-07" db="EMBL/GenBank/DDBJ databases">
        <title>Complete genome of MD9.</title>
        <authorList>
            <person name="Cao G."/>
        </authorList>
    </citation>
    <scope>NUCLEOTIDE SEQUENCE</scope>
    <source>
        <strain evidence="1">MD9</strain>
    </source>
</reference>
<proteinExistence type="predicted"/>
<gene>
    <name evidence="1" type="ORF">NOV18_07290</name>
</gene>
<organism evidence="1 2">
    <name type="scientific">Pseudomonas asiatica</name>
    <dbReference type="NCBI Taxonomy" id="2219225"/>
    <lineage>
        <taxon>Bacteria</taxon>
        <taxon>Pseudomonadati</taxon>
        <taxon>Pseudomonadota</taxon>
        <taxon>Gammaproteobacteria</taxon>
        <taxon>Pseudomonadales</taxon>
        <taxon>Pseudomonadaceae</taxon>
        <taxon>Pseudomonas</taxon>
    </lineage>
</organism>
<name>A0AAJ5HZH7_9PSED</name>
<dbReference type="Proteomes" id="UP001058744">
    <property type="component" value="Chromosome"/>
</dbReference>